<accession>A0A7I8WT60</accession>
<protein>
    <submittedName>
        <fullName evidence="2">(pine wood nematode) hypothetical protein</fullName>
    </submittedName>
</protein>
<keyword evidence="3" id="KW-1185">Reference proteome</keyword>
<gene>
    <name evidence="2" type="ORF">BXYJ_LOCUS9137</name>
</gene>
<dbReference type="EMBL" id="CAJFDI010000004">
    <property type="protein sequence ID" value="CAD5226592.1"/>
    <property type="molecule type" value="Genomic_DNA"/>
</dbReference>
<dbReference type="Proteomes" id="UP000582659">
    <property type="component" value="Unassembled WGS sequence"/>
</dbReference>
<sequence>MRNLGLHDRSLYLFVFVTTFMIIALIYALYEYLKRRRKSLIQANERAKSDESQQSLIKNWVNFHQGHLSYVSQWSFEEECMTVPNQQTPKLNRITVV</sequence>
<reference evidence="2" key="1">
    <citation type="submission" date="2020-09" db="EMBL/GenBank/DDBJ databases">
        <authorList>
            <person name="Kikuchi T."/>
        </authorList>
    </citation>
    <scope>NUCLEOTIDE SEQUENCE</scope>
    <source>
        <strain evidence="2">Ka4C1</strain>
    </source>
</reference>
<keyword evidence="1" id="KW-0472">Membrane</keyword>
<name>A0A7I8WT60_BURXY</name>
<keyword evidence="1" id="KW-0812">Transmembrane</keyword>
<proteinExistence type="predicted"/>
<evidence type="ECO:0000313" key="2">
    <source>
        <dbReference type="EMBL" id="CAD5226592.1"/>
    </source>
</evidence>
<keyword evidence="1" id="KW-1133">Transmembrane helix</keyword>
<dbReference type="EMBL" id="CAJFCV020000004">
    <property type="protein sequence ID" value="CAG9115993.1"/>
    <property type="molecule type" value="Genomic_DNA"/>
</dbReference>
<evidence type="ECO:0000313" key="3">
    <source>
        <dbReference type="Proteomes" id="UP000659654"/>
    </source>
</evidence>
<organism evidence="2 3">
    <name type="scientific">Bursaphelenchus xylophilus</name>
    <name type="common">Pinewood nematode worm</name>
    <name type="synonym">Aphelenchoides xylophilus</name>
    <dbReference type="NCBI Taxonomy" id="6326"/>
    <lineage>
        <taxon>Eukaryota</taxon>
        <taxon>Metazoa</taxon>
        <taxon>Ecdysozoa</taxon>
        <taxon>Nematoda</taxon>
        <taxon>Chromadorea</taxon>
        <taxon>Rhabditida</taxon>
        <taxon>Tylenchina</taxon>
        <taxon>Tylenchomorpha</taxon>
        <taxon>Aphelenchoidea</taxon>
        <taxon>Aphelenchoididae</taxon>
        <taxon>Bursaphelenchus</taxon>
    </lineage>
</organism>
<dbReference type="SMR" id="A0A7I8WT60"/>
<evidence type="ECO:0000256" key="1">
    <source>
        <dbReference type="SAM" id="Phobius"/>
    </source>
</evidence>
<comment type="caution">
    <text evidence="2">The sequence shown here is derived from an EMBL/GenBank/DDBJ whole genome shotgun (WGS) entry which is preliminary data.</text>
</comment>
<dbReference type="Proteomes" id="UP000659654">
    <property type="component" value="Unassembled WGS sequence"/>
</dbReference>
<dbReference type="AlphaFoldDB" id="A0A7I8WT60"/>
<feature type="transmembrane region" description="Helical" evidence="1">
    <location>
        <begin position="12"/>
        <end position="30"/>
    </location>
</feature>